<gene>
    <name evidence="1" type="ORF">ISP15_05115</name>
</gene>
<evidence type="ECO:0000313" key="2">
    <source>
        <dbReference type="Proteomes" id="UP001620461"/>
    </source>
</evidence>
<reference evidence="1 2" key="1">
    <citation type="submission" date="2020-10" db="EMBL/GenBank/DDBJ databases">
        <title>Phylogeny of dyella-like bacteria.</title>
        <authorList>
            <person name="Fu J."/>
        </authorList>
    </citation>
    <scope>NUCLEOTIDE SEQUENCE [LARGE SCALE GENOMIC DNA]</scope>
    <source>
        <strain evidence="1 2">JP1</strain>
    </source>
</reference>
<organism evidence="1 2">
    <name type="scientific">Dyella jejuensis</name>
    <dbReference type="NCBI Taxonomy" id="1432009"/>
    <lineage>
        <taxon>Bacteria</taxon>
        <taxon>Pseudomonadati</taxon>
        <taxon>Pseudomonadota</taxon>
        <taxon>Gammaproteobacteria</taxon>
        <taxon>Lysobacterales</taxon>
        <taxon>Rhodanobacteraceae</taxon>
        <taxon>Dyella</taxon>
    </lineage>
</organism>
<name>A0ABW8JGT3_9GAMM</name>
<comment type="caution">
    <text evidence="1">The sequence shown here is derived from an EMBL/GenBank/DDBJ whole genome shotgun (WGS) entry which is preliminary data.</text>
</comment>
<dbReference type="EMBL" id="JADIKJ010000004">
    <property type="protein sequence ID" value="MFK2899709.1"/>
    <property type="molecule type" value="Genomic_DNA"/>
</dbReference>
<protein>
    <recommendedName>
        <fullName evidence="3">Flagellar protein FliT</fullName>
    </recommendedName>
</protein>
<accession>A0ABW8JGT3</accession>
<keyword evidence="2" id="KW-1185">Reference proteome</keyword>
<dbReference type="RefSeq" id="WP_404545791.1">
    <property type="nucleotide sequence ID" value="NZ_JADIKJ010000004.1"/>
</dbReference>
<proteinExistence type="predicted"/>
<dbReference type="Proteomes" id="UP001620461">
    <property type="component" value="Unassembled WGS sequence"/>
</dbReference>
<evidence type="ECO:0000313" key="1">
    <source>
        <dbReference type="EMBL" id="MFK2899709.1"/>
    </source>
</evidence>
<evidence type="ECO:0008006" key="3">
    <source>
        <dbReference type="Google" id="ProtNLM"/>
    </source>
</evidence>
<sequence>MDDPTQAALQRALDITLAMTEAASSDNWTLVAELDEQRRTVLPKADTAGSQHRETLLALEAHNRALLERAGLVRAAMEQQISRHQYNHRALRTYITSSR</sequence>